<name>A0A7J9HJ15_9ROSI</name>
<evidence type="ECO:0000313" key="1">
    <source>
        <dbReference type="EMBL" id="MBA0809836.1"/>
    </source>
</evidence>
<sequence length="22" mass="2537">MLVQCLTMRMRVSSWVSLVLLA</sequence>
<dbReference type="AlphaFoldDB" id="A0A7J9HJ15"/>
<dbReference type="EMBL" id="JABFAD010000009">
    <property type="protein sequence ID" value="MBA0809836.1"/>
    <property type="molecule type" value="Genomic_DNA"/>
</dbReference>
<gene>
    <name evidence="1" type="ORF">Gohar_025451</name>
</gene>
<protein>
    <submittedName>
        <fullName evidence="1">Uncharacterized protein</fullName>
    </submittedName>
</protein>
<accession>A0A7J9HJ15</accession>
<keyword evidence="2" id="KW-1185">Reference proteome</keyword>
<comment type="caution">
    <text evidence="1">The sequence shown here is derived from an EMBL/GenBank/DDBJ whole genome shotgun (WGS) entry which is preliminary data.</text>
</comment>
<feature type="non-terminal residue" evidence="1">
    <location>
        <position position="22"/>
    </location>
</feature>
<evidence type="ECO:0000313" key="2">
    <source>
        <dbReference type="Proteomes" id="UP000593560"/>
    </source>
</evidence>
<reference evidence="1 2" key="1">
    <citation type="journal article" date="2019" name="Genome Biol. Evol.">
        <title>Insights into the evolution of the New World diploid cottons (Gossypium, subgenus Houzingenia) based on genome sequencing.</title>
        <authorList>
            <person name="Grover C.E."/>
            <person name="Arick M.A. 2nd"/>
            <person name="Thrash A."/>
            <person name="Conover J.L."/>
            <person name="Sanders W.S."/>
            <person name="Peterson D.G."/>
            <person name="Frelichowski J.E."/>
            <person name="Scheffler J.A."/>
            <person name="Scheffler B.E."/>
            <person name="Wendel J.F."/>
        </authorList>
    </citation>
    <scope>NUCLEOTIDE SEQUENCE [LARGE SCALE GENOMIC DNA]</scope>
    <source>
        <strain evidence="1">0</strain>
        <tissue evidence="1">Leaf</tissue>
    </source>
</reference>
<proteinExistence type="predicted"/>
<organism evidence="1 2">
    <name type="scientific">Gossypium harknessii</name>
    <dbReference type="NCBI Taxonomy" id="34285"/>
    <lineage>
        <taxon>Eukaryota</taxon>
        <taxon>Viridiplantae</taxon>
        <taxon>Streptophyta</taxon>
        <taxon>Embryophyta</taxon>
        <taxon>Tracheophyta</taxon>
        <taxon>Spermatophyta</taxon>
        <taxon>Magnoliopsida</taxon>
        <taxon>eudicotyledons</taxon>
        <taxon>Gunneridae</taxon>
        <taxon>Pentapetalae</taxon>
        <taxon>rosids</taxon>
        <taxon>malvids</taxon>
        <taxon>Malvales</taxon>
        <taxon>Malvaceae</taxon>
        <taxon>Malvoideae</taxon>
        <taxon>Gossypium</taxon>
    </lineage>
</organism>
<dbReference type="Proteomes" id="UP000593560">
    <property type="component" value="Unassembled WGS sequence"/>
</dbReference>